<dbReference type="Proteomes" id="UP001189429">
    <property type="component" value="Unassembled WGS sequence"/>
</dbReference>
<comment type="caution">
    <text evidence="1">The sequence shown here is derived from an EMBL/GenBank/DDBJ whole genome shotgun (WGS) entry which is preliminary data.</text>
</comment>
<accession>A0ABN9T064</accession>
<name>A0ABN9T064_9DINO</name>
<gene>
    <name evidence="1" type="ORF">PCOR1329_LOCUS34276</name>
</gene>
<keyword evidence="2" id="KW-1185">Reference proteome</keyword>
<evidence type="ECO:0000313" key="1">
    <source>
        <dbReference type="EMBL" id="CAK0838300.1"/>
    </source>
</evidence>
<evidence type="ECO:0000313" key="2">
    <source>
        <dbReference type="Proteomes" id="UP001189429"/>
    </source>
</evidence>
<sequence length="126" mass="14405">MVLAQATGIITPAEQYIRRLCFIMLWVSGRCMPVYGLIMEELLMQKIVKFRVVIHHHISKGPLATLRLIMLRSSGQCVRLDGLVLKKPFMHSIINDCLPPGFSIYHHVNLRRAVTSSTGVPQRRRQ</sequence>
<reference evidence="1" key="1">
    <citation type="submission" date="2023-10" db="EMBL/GenBank/DDBJ databases">
        <authorList>
            <person name="Chen Y."/>
            <person name="Shah S."/>
            <person name="Dougan E. K."/>
            <person name="Thang M."/>
            <person name="Chan C."/>
        </authorList>
    </citation>
    <scope>NUCLEOTIDE SEQUENCE [LARGE SCALE GENOMIC DNA]</scope>
</reference>
<dbReference type="EMBL" id="CAUYUJ010014213">
    <property type="protein sequence ID" value="CAK0838300.1"/>
    <property type="molecule type" value="Genomic_DNA"/>
</dbReference>
<proteinExistence type="predicted"/>
<organism evidence="1 2">
    <name type="scientific">Prorocentrum cordatum</name>
    <dbReference type="NCBI Taxonomy" id="2364126"/>
    <lineage>
        <taxon>Eukaryota</taxon>
        <taxon>Sar</taxon>
        <taxon>Alveolata</taxon>
        <taxon>Dinophyceae</taxon>
        <taxon>Prorocentrales</taxon>
        <taxon>Prorocentraceae</taxon>
        <taxon>Prorocentrum</taxon>
    </lineage>
</organism>
<protein>
    <submittedName>
        <fullName evidence="1">Uncharacterized protein</fullName>
    </submittedName>
</protein>